<feature type="region of interest" description="Disordered" evidence="1">
    <location>
        <begin position="1"/>
        <end position="23"/>
    </location>
</feature>
<dbReference type="Proteomes" id="UP001408356">
    <property type="component" value="Unassembled WGS sequence"/>
</dbReference>
<keyword evidence="3" id="KW-1185">Reference proteome</keyword>
<evidence type="ECO:0000313" key="2">
    <source>
        <dbReference type="EMBL" id="KAK9418490.1"/>
    </source>
</evidence>
<protein>
    <submittedName>
        <fullName evidence="2">Uncharacterized protein</fullName>
    </submittedName>
</protein>
<gene>
    <name evidence="2" type="ORF">SUNI508_07978</name>
</gene>
<reference evidence="2 3" key="1">
    <citation type="journal article" date="2024" name="J. Plant Pathol.">
        <title>Sequence and assembly of the genome of Seiridium unicorne, isolate CBS 538.82, causal agent of cypress canker disease.</title>
        <authorList>
            <person name="Scali E."/>
            <person name="Rocca G.D."/>
            <person name="Danti R."/>
            <person name="Garbelotto M."/>
            <person name="Barberini S."/>
            <person name="Baroncelli R."/>
            <person name="Emiliani G."/>
        </authorList>
    </citation>
    <scope>NUCLEOTIDE SEQUENCE [LARGE SCALE GENOMIC DNA]</scope>
    <source>
        <strain evidence="2 3">BM-138-508</strain>
    </source>
</reference>
<sequence>MAQFPNISNELRRSSGRITLPTSSEGFDTAPFQWVKTVTNNGRFDTRYDYFIYVDEATVDQFKGVTTKPGREGKEDDFINDDVVAVVVEAYRIQREPGHSEDMDEDDENDKVWQYV</sequence>
<proteinExistence type="predicted"/>
<evidence type="ECO:0000256" key="1">
    <source>
        <dbReference type="SAM" id="MobiDB-lite"/>
    </source>
</evidence>
<comment type="caution">
    <text evidence="2">The sequence shown here is derived from an EMBL/GenBank/DDBJ whole genome shotgun (WGS) entry which is preliminary data.</text>
</comment>
<dbReference type="EMBL" id="JARVKF010000374">
    <property type="protein sequence ID" value="KAK9418490.1"/>
    <property type="molecule type" value="Genomic_DNA"/>
</dbReference>
<name>A0ABR2UUY7_9PEZI</name>
<feature type="region of interest" description="Disordered" evidence="1">
    <location>
        <begin position="95"/>
        <end position="116"/>
    </location>
</feature>
<accession>A0ABR2UUY7</accession>
<evidence type="ECO:0000313" key="3">
    <source>
        <dbReference type="Proteomes" id="UP001408356"/>
    </source>
</evidence>
<organism evidence="2 3">
    <name type="scientific">Seiridium unicorne</name>
    <dbReference type="NCBI Taxonomy" id="138068"/>
    <lineage>
        <taxon>Eukaryota</taxon>
        <taxon>Fungi</taxon>
        <taxon>Dikarya</taxon>
        <taxon>Ascomycota</taxon>
        <taxon>Pezizomycotina</taxon>
        <taxon>Sordariomycetes</taxon>
        <taxon>Xylariomycetidae</taxon>
        <taxon>Amphisphaeriales</taxon>
        <taxon>Sporocadaceae</taxon>
        <taxon>Seiridium</taxon>
    </lineage>
</organism>